<comment type="caution">
    <text evidence="9">The sequence shown here is derived from an EMBL/GenBank/DDBJ whole genome shotgun (WGS) entry which is preliminary data.</text>
</comment>
<evidence type="ECO:0000259" key="8">
    <source>
        <dbReference type="PROSITE" id="PS50225"/>
    </source>
</evidence>
<evidence type="ECO:0000256" key="6">
    <source>
        <dbReference type="PROSITE-ProRule" id="PRU00221"/>
    </source>
</evidence>
<dbReference type="SUPFAM" id="SSF50978">
    <property type="entry name" value="WD40 repeat-like"/>
    <property type="match status" value="1"/>
</dbReference>
<dbReference type="SMART" id="SM00969">
    <property type="entry name" value="SOCS_box"/>
    <property type="match status" value="1"/>
</dbReference>
<dbReference type="KEGG" id="tng:GSTEN00008765G001"/>
<dbReference type="PANTHER" id="PTHR15622">
    <property type="entry name" value="WD40 REPEAT PROTEIN"/>
    <property type="match status" value="1"/>
</dbReference>
<feature type="repeat" description="WD" evidence="6">
    <location>
        <begin position="392"/>
        <end position="426"/>
    </location>
</feature>
<feature type="domain" description="SOCS box" evidence="8">
    <location>
        <begin position="464"/>
        <end position="499"/>
    </location>
</feature>
<dbReference type="Pfam" id="PF07525">
    <property type="entry name" value="SOCS_box"/>
    <property type="match status" value="1"/>
</dbReference>
<dbReference type="InterPro" id="IPR001496">
    <property type="entry name" value="SOCS_box"/>
</dbReference>
<feature type="repeat" description="WD" evidence="6">
    <location>
        <begin position="170"/>
        <end position="212"/>
    </location>
</feature>
<dbReference type="SUPFAM" id="SSF158235">
    <property type="entry name" value="SOCS box-like"/>
    <property type="match status" value="1"/>
</dbReference>
<dbReference type="AlphaFoldDB" id="Q4T1K8"/>
<dbReference type="EMBL" id="CAAE01010562">
    <property type="protein sequence ID" value="CAF93224.1"/>
    <property type="molecule type" value="Genomic_DNA"/>
</dbReference>
<evidence type="ECO:0000256" key="4">
    <source>
        <dbReference type="ARBA" id="ARBA00022786"/>
    </source>
</evidence>
<keyword evidence="3" id="KW-0677">Repeat</keyword>
<feature type="region of interest" description="Disordered" evidence="7">
    <location>
        <begin position="253"/>
        <end position="274"/>
    </location>
</feature>
<keyword evidence="4" id="KW-0833">Ubl conjugation pathway</keyword>
<dbReference type="PRINTS" id="PR00320">
    <property type="entry name" value="GPROTEINBRPT"/>
</dbReference>
<dbReference type="SMART" id="SM00320">
    <property type="entry name" value="WD40"/>
    <property type="match status" value="6"/>
</dbReference>
<keyword evidence="2 6" id="KW-0853">WD repeat</keyword>
<dbReference type="PROSITE" id="PS00678">
    <property type="entry name" value="WD_REPEATS_1"/>
    <property type="match status" value="1"/>
</dbReference>
<dbReference type="PANTHER" id="PTHR15622:SF12">
    <property type="entry name" value="WD REPEAT AND SOCS BOX-CONTAINING PROTEIN 1"/>
    <property type="match status" value="1"/>
</dbReference>
<evidence type="ECO:0000256" key="2">
    <source>
        <dbReference type="ARBA" id="ARBA00022574"/>
    </source>
</evidence>
<feature type="repeat" description="WD" evidence="6">
    <location>
        <begin position="330"/>
        <end position="371"/>
    </location>
</feature>
<accession>Q4T1K8</accession>
<dbReference type="GO" id="GO:0000209">
    <property type="term" value="P:protein polyubiquitination"/>
    <property type="evidence" value="ECO:0007669"/>
    <property type="project" value="TreeGrafter"/>
</dbReference>
<feature type="non-terminal residue" evidence="9">
    <location>
        <position position="1"/>
    </location>
</feature>
<dbReference type="InterPro" id="IPR036036">
    <property type="entry name" value="SOCS_box-like_dom_sf"/>
</dbReference>
<dbReference type="InterPro" id="IPR020472">
    <property type="entry name" value="WD40_PAC1"/>
</dbReference>
<dbReference type="InterPro" id="IPR015943">
    <property type="entry name" value="WD40/YVTN_repeat-like_dom_sf"/>
</dbReference>
<dbReference type="InterPro" id="IPR001680">
    <property type="entry name" value="WD40_rpt"/>
</dbReference>
<evidence type="ECO:0000256" key="3">
    <source>
        <dbReference type="ARBA" id="ARBA00022737"/>
    </source>
</evidence>
<evidence type="ECO:0000256" key="5">
    <source>
        <dbReference type="ARBA" id="ARBA00040055"/>
    </source>
</evidence>
<dbReference type="Gene3D" id="2.130.10.10">
    <property type="entry name" value="YVTN repeat-like/Quinoprotein amine dehydrogenase"/>
    <property type="match status" value="3"/>
</dbReference>
<dbReference type="InterPro" id="IPR036322">
    <property type="entry name" value="WD40_repeat_dom_sf"/>
</dbReference>
<name>Q4T1K8_TETNG</name>
<protein>
    <recommendedName>
        <fullName evidence="5">WD repeat and SOCS box-containing protein 1</fullName>
    </recommendedName>
</protein>
<dbReference type="CDD" id="cd00200">
    <property type="entry name" value="WD40"/>
    <property type="match status" value="1"/>
</dbReference>
<organism evidence="9">
    <name type="scientific">Tetraodon nigroviridis</name>
    <name type="common">Spotted green pufferfish</name>
    <name type="synonym">Chelonodon nigroviridis</name>
    <dbReference type="NCBI Taxonomy" id="99883"/>
    <lineage>
        <taxon>Eukaryota</taxon>
        <taxon>Metazoa</taxon>
        <taxon>Chordata</taxon>
        <taxon>Craniata</taxon>
        <taxon>Vertebrata</taxon>
        <taxon>Euteleostomi</taxon>
        <taxon>Actinopterygii</taxon>
        <taxon>Neopterygii</taxon>
        <taxon>Teleostei</taxon>
        <taxon>Neoteleostei</taxon>
        <taxon>Acanthomorphata</taxon>
        <taxon>Eupercaria</taxon>
        <taxon>Tetraodontiformes</taxon>
        <taxon>Tetradontoidea</taxon>
        <taxon>Tetraodontidae</taxon>
        <taxon>Tetraodon</taxon>
    </lineage>
</organism>
<dbReference type="InterPro" id="IPR051983">
    <property type="entry name" value="WSB_SOCS-box_domain"/>
</dbReference>
<dbReference type="UniPathway" id="UPA00143"/>
<evidence type="ECO:0000256" key="7">
    <source>
        <dbReference type="SAM" id="MobiDB-lite"/>
    </source>
</evidence>
<sequence>MASFPDSVNENDIEKAKFIGELLVPTAPFDQKSGCETWTVAFAPDGSYFAWSQGHRVVSLIPWTKCLKSFSVGHGGEITNPTSPRHFSRHSSKGGSVIPVAGEPPEHTIDCGDIVWGLAFGSSLPEKQSRCINIEWHHFRFQDQLLLATGLSNGRIKIWDVYTGTLLLNLMDHTDIVRDLTFAPDGSLMLVSASTDKTLRVWDLKDDGNMVKVLRGHQNRVYSSAFSPDSSILCSVGAGKAVTAELSVCLKGTGRSSASSSSTEPPALRSLEQNRPAFIRSSQQPCSNTRFYSRSRLQDVQRVSNGDNGALLAPQVLLWNMDRYTLIRRLEGHHNDVVSCEFSPDGALLATASYDTRVIVWDHQKGSVLLELGHLFPPPSPIFAGGANDRWVRSVSFCADGRHIASVADDRLVRFWSMEERAPQAVASLPNGLCCAFSTTGSVLAAGTCDGSVHFWECPGSIASLQHLCRMALRRVKTTQQVEVLPIPMPLRDFLTYRV</sequence>
<reference evidence="9" key="1">
    <citation type="journal article" date="2004" name="Nature">
        <title>Genome duplication in the teleost fish Tetraodon nigroviridis reveals the early vertebrate proto-karyotype.</title>
        <authorList>
            <person name="Jaillon O."/>
            <person name="Aury J.-M."/>
            <person name="Brunet F."/>
            <person name="Petit J.-L."/>
            <person name="Stange-Thomann N."/>
            <person name="Mauceli E."/>
            <person name="Bouneau L."/>
            <person name="Fischer C."/>
            <person name="Ozouf-Costaz C."/>
            <person name="Bernot A."/>
            <person name="Nicaud S."/>
            <person name="Jaffe D."/>
            <person name="Fisher S."/>
            <person name="Lutfalla G."/>
            <person name="Dossat C."/>
            <person name="Segurens B."/>
            <person name="Dasilva C."/>
            <person name="Salanoubat M."/>
            <person name="Levy M."/>
            <person name="Boudet N."/>
            <person name="Castellano S."/>
            <person name="Anthouard V."/>
            <person name="Jubin C."/>
            <person name="Castelli V."/>
            <person name="Katinka M."/>
            <person name="Vacherie B."/>
            <person name="Biemont C."/>
            <person name="Skalli Z."/>
            <person name="Cattolico L."/>
            <person name="Poulain J."/>
            <person name="De Berardinis V."/>
            <person name="Cruaud C."/>
            <person name="Duprat S."/>
            <person name="Brottier P."/>
            <person name="Coutanceau J.-P."/>
            <person name="Gouzy J."/>
            <person name="Parra G."/>
            <person name="Lardier G."/>
            <person name="Chapple C."/>
            <person name="McKernan K.J."/>
            <person name="McEwan P."/>
            <person name="Bosak S."/>
            <person name="Kellis M."/>
            <person name="Volff J.-N."/>
            <person name="Guigo R."/>
            <person name="Zody M.C."/>
            <person name="Mesirov J."/>
            <person name="Lindblad-Toh K."/>
            <person name="Birren B."/>
            <person name="Nusbaum C."/>
            <person name="Kahn D."/>
            <person name="Robinson-Rechavi M."/>
            <person name="Laudet V."/>
            <person name="Schachter V."/>
            <person name="Quetier F."/>
            <person name="Saurin W."/>
            <person name="Scarpelli C."/>
            <person name="Wincker P."/>
            <person name="Lander E.S."/>
            <person name="Weissenbach J."/>
            <person name="Roest Crollius H."/>
        </authorList>
    </citation>
    <scope>NUCLEOTIDE SEQUENCE [LARGE SCALE GENOMIC DNA]</scope>
</reference>
<dbReference type="GO" id="GO:0035556">
    <property type="term" value="P:intracellular signal transduction"/>
    <property type="evidence" value="ECO:0007669"/>
    <property type="project" value="InterPro"/>
</dbReference>
<dbReference type="InterPro" id="IPR019775">
    <property type="entry name" value="WD40_repeat_CS"/>
</dbReference>
<dbReference type="SMART" id="SM00253">
    <property type="entry name" value="SOCS"/>
    <property type="match status" value="1"/>
</dbReference>
<dbReference type="Pfam" id="PF00400">
    <property type="entry name" value="WD40"/>
    <property type="match status" value="5"/>
</dbReference>
<comment type="pathway">
    <text evidence="1">Protein modification; protein ubiquitination.</text>
</comment>
<proteinExistence type="predicted"/>
<dbReference type="OrthoDB" id="538223at2759"/>
<dbReference type="PROSITE" id="PS50082">
    <property type="entry name" value="WD_REPEATS_2"/>
    <property type="match status" value="3"/>
</dbReference>
<evidence type="ECO:0000256" key="1">
    <source>
        <dbReference type="ARBA" id="ARBA00004906"/>
    </source>
</evidence>
<dbReference type="PROSITE" id="PS50225">
    <property type="entry name" value="SOCS"/>
    <property type="match status" value="1"/>
</dbReference>
<reference evidence="9" key="2">
    <citation type="submission" date="2004-02" db="EMBL/GenBank/DDBJ databases">
        <authorList>
            <consortium name="Genoscope"/>
            <consortium name="Whitehead Institute Centre for Genome Research"/>
        </authorList>
    </citation>
    <scope>NUCLEOTIDE SEQUENCE</scope>
</reference>
<dbReference type="Gene3D" id="1.10.750.20">
    <property type="entry name" value="SOCS box"/>
    <property type="match status" value="1"/>
</dbReference>
<evidence type="ECO:0000313" key="9">
    <source>
        <dbReference type="EMBL" id="CAF93224.1"/>
    </source>
</evidence>
<gene>
    <name evidence="9" type="ORF">GSTENG00008765001</name>
</gene>
<dbReference type="PROSITE" id="PS50294">
    <property type="entry name" value="WD_REPEATS_REGION"/>
    <property type="match status" value="2"/>
</dbReference>